<name>A0A4U1C1R7_9SPHI</name>
<evidence type="ECO:0000313" key="1">
    <source>
        <dbReference type="EMBL" id="TKB99171.1"/>
    </source>
</evidence>
<reference evidence="1 2" key="1">
    <citation type="submission" date="2019-04" db="EMBL/GenBank/DDBJ databases">
        <title>Pedobacter sp. AR-3-17 sp. nov., isolated from Arctic soil.</title>
        <authorList>
            <person name="Dahal R.H."/>
            <person name="Kim D.-U."/>
        </authorList>
    </citation>
    <scope>NUCLEOTIDE SEQUENCE [LARGE SCALE GENOMIC DNA]</scope>
    <source>
        <strain evidence="1 2">AR-3-17</strain>
    </source>
</reference>
<protein>
    <recommendedName>
        <fullName evidence="3">Lipoprotein</fullName>
    </recommendedName>
</protein>
<dbReference type="EMBL" id="SWBP01000002">
    <property type="protein sequence ID" value="TKB99171.1"/>
    <property type="molecule type" value="Genomic_DNA"/>
</dbReference>
<sequence>MKNLCYLFISITLFTACSSKDLDKETALKLLQEQKDYPKTIETDIYVADPVDATKLFKSDLEKEGYVNIAHTQKLADVGKPIITFTDKAKPYLIPQTTEDKKNNIQRVKVAEEFIMEILNVKMDDDGKSALVEYSSLLKRKTPFYAVSGIGVNVEKVIKKVKFIRNKTEWSFRF</sequence>
<dbReference type="Proteomes" id="UP000308181">
    <property type="component" value="Unassembled WGS sequence"/>
</dbReference>
<evidence type="ECO:0008006" key="3">
    <source>
        <dbReference type="Google" id="ProtNLM"/>
    </source>
</evidence>
<comment type="caution">
    <text evidence="1">The sequence shown here is derived from an EMBL/GenBank/DDBJ whole genome shotgun (WGS) entry which is preliminary data.</text>
</comment>
<gene>
    <name evidence="1" type="ORF">FA046_08680</name>
</gene>
<dbReference type="RefSeq" id="WP_136825983.1">
    <property type="nucleotide sequence ID" value="NZ_SWBP01000002.1"/>
</dbReference>
<dbReference type="AlphaFoldDB" id="A0A4U1C1R7"/>
<organism evidence="1 2">
    <name type="scientific">Pedobacter cryophilus</name>
    <dbReference type="NCBI Taxonomy" id="2571271"/>
    <lineage>
        <taxon>Bacteria</taxon>
        <taxon>Pseudomonadati</taxon>
        <taxon>Bacteroidota</taxon>
        <taxon>Sphingobacteriia</taxon>
        <taxon>Sphingobacteriales</taxon>
        <taxon>Sphingobacteriaceae</taxon>
        <taxon>Pedobacter</taxon>
    </lineage>
</organism>
<keyword evidence="2" id="KW-1185">Reference proteome</keyword>
<dbReference type="PROSITE" id="PS51257">
    <property type="entry name" value="PROKAR_LIPOPROTEIN"/>
    <property type="match status" value="1"/>
</dbReference>
<evidence type="ECO:0000313" key="2">
    <source>
        <dbReference type="Proteomes" id="UP000308181"/>
    </source>
</evidence>
<accession>A0A4U1C1R7</accession>
<dbReference type="OrthoDB" id="1341964at2"/>
<proteinExistence type="predicted"/>